<sequence>MTKQKTFIIIMLIGLISVLPLLNKNEEVVEMKEVEKNDQHLIDSSLHIKKATQQEWDAIKLDKTPGLKWAREQGLTREYEEEWLYENGEGTLRIEEIWYTPHQIHVFYSVDITEEIEEEFDLPTWTATLSLPGDEEVPNWGGYDDNWTVEDNRMVDGRYHSRVTYAPLLAKNGEVVEEIEEMSFTNMIVFNRTKRHIIEDQTIAVSYNSNEVNIIDVEINEVFSTEEVDVHLHSFMVSPVHMMLNLDVENKKIDRMEHLGFTLSTDKGEQRYGYFFRGMDDESTLIFAPFTQLPNEIEIELHTAGFMSEEKVEFTIPIEKDDLMVHLQMEKQFELNEEIGSVLGIEMGLRSVSYREGSLFWEVQLEHEGSAIHLLPSSLRTRAMLNDNDQEKLANYLSYSINDYEPLGDEFYGSTGIGPDFVTAEVMNISSIEADDLQVKIDNIGYEQMIEQKKVIKIE</sequence>
<evidence type="ECO:0000313" key="2">
    <source>
        <dbReference type="EMBL" id="MFC0559652.1"/>
    </source>
</evidence>
<keyword evidence="1" id="KW-0812">Transmembrane</keyword>
<accession>A0ABV6NFV4</accession>
<evidence type="ECO:0000256" key="1">
    <source>
        <dbReference type="SAM" id="Phobius"/>
    </source>
</evidence>
<reference evidence="2 3" key="1">
    <citation type="submission" date="2024-09" db="EMBL/GenBank/DDBJ databases">
        <authorList>
            <person name="Sun Q."/>
            <person name="Mori K."/>
        </authorList>
    </citation>
    <scope>NUCLEOTIDE SEQUENCE [LARGE SCALE GENOMIC DNA]</scope>
    <source>
        <strain evidence="2 3">NCAIM B.02301</strain>
    </source>
</reference>
<evidence type="ECO:0008006" key="4">
    <source>
        <dbReference type="Google" id="ProtNLM"/>
    </source>
</evidence>
<evidence type="ECO:0000313" key="3">
    <source>
        <dbReference type="Proteomes" id="UP001589833"/>
    </source>
</evidence>
<dbReference type="RefSeq" id="WP_273845785.1">
    <property type="nucleotide sequence ID" value="NZ_JAQQWT010000014.1"/>
</dbReference>
<comment type="caution">
    <text evidence="2">The sequence shown here is derived from an EMBL/GenBank/DDBJ whole genome shotgun (WGS) entry which is preliminary data.</text>
</comment>
<name>A0ABV6NFV4_9BACI</name>
<dbReference type="EMBL" id="JBHLTR010000016">
    <property type="protein sequence ID" value="MFC0559652.1"/>
    <property type="molecule type" value="Genomic_DNA"/>
</dbReference>
<feature type="transmembrane region" description="Helical" evidence="1">
    <location>
        <begin position="6"/>
        <end position="22"/>
    </location>
</feature>
<proteinExistence type="predicted"/>
<keyword evidence="1" id="KW-0472">Membrane</keyword>
<dbReference type="Proteomes" id="UP001589833">
    <property type="component" value="Unassembled WGS sequence"/>
</dbReference>
<keyword evidence="1" id="KW-1133">Transmembrane helix</keyword>
<keyword evidence="3" id="KW-1185">Reference proteome</keyword>
<gene>
    <name evidence="2" type="ORF">ACFFH4_11405</name>
</gene>
<protein>
    <recommendedName>
        <fullName evidence="4">DUF4179 domain-containing protein</fullName>
    </recommendedName>
</protein>
<organism evidence="2 3">
    <name type="scientific">Halalkalibacter alkalisediminis</name>
    <dbReference type="NCBI Taxonomy" id="935616"/>
    <lineage>
        <taxon>Bacteria</taxon>
        <taxon>Bacillati</taxon>
        <taxon>Bacillota</taxon>
        <taxon>Bacilli</taxon>
        <taxon>Bacillales</taxon>
        <taxon>Bacillaceae</taxon>
        <taxon>Halalkalibacter</taxon>
    </lineage>
</organism>